<dbReference type="Proteomes" id="UP000242164">
    <property type="component" value="Unassembled WGS sequence"/>
</dbReference>
<sequence>MIIQKVELYKIFTNN</sequence>
<dbReference type="EMBL" id="FMIK01000047">
    <property type="protein sequence ID" value="SCM00870.1"/>
    <property type="molecule type" value="Genomic_DNA"/>
</dbReference>
<reference evidence="1 2" key="1">
    <citation type="submission" date="2016-08" db="EMBL/GenBank/DDBJ databases">
        <authorList>
            <person name="Loux V."/>
            <person name="Rue O."/>
        </authorList>
    </citation>
    <scope>NUCLEOTIDE SEQUENCE [LARGE SCALE GENOMIC DNA]</scope>
    <source>
        <strain evidence="1 2">AFSSA_08CEB44bac</strain>
    </source>
</reference>
<protein>
    <submittedName>
        <fullName evidence="1">Uncharacterized protein</fullName>
    </submittedName>
</protein>
<evidence type="ECO:0000313" key="2">
    <source>
        <dbReference type="Proteomes" id="UP000242164"/>
    </source>
</evidence>
<organism evidence="1 2">
    <name type="scientific">Bacillus cytotoxicus</name>
    <dbReference type="NCBI Taxonomy" id="580165"/>
    <lineage>
        <taxon>Bacteria</taxon>
        <taxon>Bacillati</taxon>
        <taxon>Bacillota</taxon>
        <taxon>Bacilli</taxon>
        <taxon>Bacillales</taxon>
        <taxon>Bacillaceae</taxon>
        <taxon>Bacillus</taxon>
        <taxon>Bacillus cereus group</taxon>
    </lineage>
</organism>
<name>A0AAX2CKC1_9BACI</name>
<proteinExistence type="predicted"/>
<evidence type="ECO:0000313" key="1">
    <source>
        <dbReference type="EMBL" id="SCM00870.1"/>
    </source>
</evidence>
<gene>
    <name evidence="1" type="ORF">BCB44BAC_03386</name>
</gene>
<accession>A0AAX2CKC1</accession>
<comment type="caution">
    <text evidence="1">The sequence shown here is derived from an EMBL/GenBank/DDBJ whole genome shotgun (WGS) entry which is preliminary data.</text>
</comment>